<reference evidence="2" key="1">
    <citation type="submission" date="2023-03" db="EMBL/GenBank/DDBJ databases">
        <title>Massive genome expansion in bonnet fungi (Mycena s.s.) driven by repeated elements and novel gene families across ecological guilds.</title>
        <authorList>
            <consortium name="Lawrence Berkeley National Laboratory"/>
            <person name="Harder C.B."/>
            <person name="Miyauchi S."/>
            <person name="Viragh M."/>
            <person name="Kuo A."/>
            <person name="Thoen E."/>
            <person name="Andreopoulos B."/>
            <person name="Lu D."/>
            <person name="Skrede I."/>
            <person name="Drula E."/>
            <person name="Henrissat B."/>
            <person name="Morin E."/>
            <person name="Kohler A."/>
            <person name="Barry K."/>
            <person name="LaButti K."/>
            <person name="Morin E."/>
            <person name="Salamov A."/>
            <person name="Lipzen A."/>
            <person name="Mereny Z."/>
            <person name="Hegedus B."/>
            <person name="Baldrian P."/>
            <person name="Stursova M."/>
            <person name="Weitz H."/>
            <person name="Taylor A."/>
            <person name="Grigoriev I.V."/>
            <person name="Nagy L.G."/>
            <person name="Martin F."/>
            <person name="Kauserud H."/>
        </authorList>
    </citation>
    <scope>NUCLEOTIDE SEQUENCE</scope>
    <source>
        <strain evidence="2">CBHHK188m</strain>
    </source>
</reference>
<comment type="caution">
    <text evidence="2">The sequence shown here is derived from an EMBL/GenBank/DDBJ whole genome shotgun (WGS) entry which is preliminary data.</text>
</comment>
<accession>A0AAD7N3I6</accession>
<evidence type="ECO:0000256" key="1">
    <source>
        <dbReference type="SAM" id="MobiDB-lite"/>
    </source>
</evidence>
<evidence type="ECO:0000313" key="2">
    <source>
        <dbReference type="EMBL" id="KAJ7744050.1"/>
    </source>
</evidence>
<dbReference type="EMBL" id="JARJLG010000109">
    <property type="protein sequence ID" value="KAJ7744050.1"/>
    <property type="molecule type" value="Genomic_DNA"/>
</dbReference>
<sequence>MFGKVEEHFDLSGGVGCKRAQAQVTQVNPLKFNLCWQCKSFCQVNLISLEEDDTPKFRQIRSDVGNHSAASSPLRESGATATSTADWAHSGASCHNYPTSLTLGLALLTHLPATLTDYFLVVSHRRWQSSPYRHYRRQIPASIAHYIDLPPHRLVQTTPARNTNANAEAGPSRIPMDSASGRRGIQTEGKEGNILQKLITVKGG</sequence>
<dbReference type="Proteomes" id="UP001215280">
    <property type="component" value="Unassembled WGS sequence"/>
</dbReference>
<dbReference type="AlphaFoldDB" id="A0AAD7N3I6"/>
<name>A0AAD7N3I6_9AGAR</name>
<organism evidence="2 3">
    <name type="scientific">Mycena maculata</name>
    <dbReference type="NCBI Taxonomy" id="230809"/>
    <lineage>
        <taxon>Eukaryota</taxon>
        <taxon>Fungi</taxon>
        <taxon>Dikarya</taxon>
        <taxon>Basidiomycota</taxon>
        <taxon>Agaricomycotina</taxon>
        <taxon>Agaricomycetes</taxon>
        <taxon>Agaricomycetidae</taxon>
        <taxon>Agaricales</taxon>
        <taxon>Marasmiineae</taxon>
        <taxon>Mycenaceae</taxon>
        <taxon>Mycena</taxon>
    </lineage>
</organism>
<gene>
    <name evidence="2" type="ORF">DFH07DRAFT_777206</name>
</gene>
<feature type="region of interest" description="Disordered" evidence="1">
    <location>
        <begin position="163"/>
        <end position="185"/>
    </location>
</feature>
<protein>
    <submittedName>
        <fullName evidence="2">Uncharacterized protein</fullName>
    </submittedName>
</protein>
<evidence type="ECO:0000313" key="3">
    <source>
        <dbReference type="Proteomes" id="UP001215280"/>
    </source>
</evidence>
<keyword evidence="3" id="KW-1185">Reference proteome</keyword>
<proteinExistence type="predicted"/>